<organism evidence="2 3">
    <name type="scientific">Pycnoporus cinnabarinus</name>
    <name type="common">Cinnabar-red polypore</name>
    <name type="synonym">Trametes cinnabarina</name>
    <dbReference type="NCBI Taxonomy" id="5643"/>
    <lineage>
        <taxon>Eukaryota</taxon>
        <taxon>Fungi</taxon>
        <taxon>Dikarya</taxon>
        <taxon>Basidiomycota</taxon>
        <taxon>Agaricomycotina</taxon>
        <taxon>Agaricomycetes</taxon>
        <taxon>Polyporales</taxon>
        <taxon>Polyporaceae</taxon>
        <taxon>Trametes</taxon>
    </lineage>
</organism>
<evidence type="ECO:0000313" key="3">
    <source>
        <dbReference type="Proteomes" id="UP000029665"/>
    </source>
</evidence>
<reference evidence="2" key="1">
    <citation type="submission" date="2014-01" db="EMBL/GenBank/DDBJ databases">
        <title>The genome of the white-rot fungus Pycnoporus cinnabarinus: a basidiomycete model with a versatile arsenal for lignocellulosic biomass breakdown.</title>
        <authorList>
            <person name="Levasseur A."/>
            <person name="Lomascolo A."/>
            <person name="Ruiz-Duenas F.J."/>
            <person name="Uzan E."/>
            <person name="Piumi F."/>
            <person name="Kues U."/>
            <person name="Ram A.F.J."/>
            <person name="Murat C."/>
            <person name="Haon M."/>
            <person name="Benoit I."/>
            <person name="Arfi Y."/>
            <person name="Chevret D."/>
            <person name="Drula E."/>
            <person name="Kwon M.J."/>
            <person name="Gouret P."/>
            <person name="Lesage-Meessen L."/>
            <person name="Lombard V."/>
            <person name="Mariette J."/>
            <person name="Noirot C."/>
            <person name="Park J."/>
            <person name="Patyshakuliyeva A."/>
            <person name="Wieneger R.A.B."/>
            <person name="Wosten H.A.B."/>
            <person name="Martin F."/>
            <person name="Coutinho P.M."/>
            <person name="de Vries R."/>
            <person name="Martinez A.T."/>
            <person name="Klopp C."/>
            <person name="Pontarotti P."/>
            <person name="Henrissat B."/>
            <person name="Record E."/>
        </authorList>
    </citation>
    <scope>NUCLEOTIDE SEQUENCE [LARGE SCALE GENOMIC DNA]</scope>
    <source>
        <strain evidence="2">BRFM137</strain>
    </source>
</reference>
<dbReference type="Proteomes" id="UP000029665">
    <property type="component" value="Unassembled WGS sequence"/>
</dbReference>
<dbReference type="HOGENOM" id="CLU_1129561_0_0_1"/>
<accession>A0A060S930</accession>
<feature type="region of interest" description="Disordered" evidence="1">
    <location>
        <begin position="227"/>
        <end position="246"/>
    </location>
</feature>
<protein>
    <submittedName>
        <fullName evidence="2">Uncharacterized protein</fullName>
    </submittedName>
</protein>
<evidence type="ECO:0000313" key="2">
    <source>
        <dbReference type="EMBL" id="CDO71017.1"/>
    </source>
</evidence>
<dbReference type="AlphaFoldDB" id="A0A060S930"/>
<proteinExistence type="predicted"/>
<comment type="caution">
    <text evidence="2">The sequence shown here is derived from an EMBL/GenBank/DDBJ whole genome shotgun (WGS) entry which is preliminary data.</text>
</comment>
<dbReference type="STRING" id="5643.A0A060S930"/>
<name>A0A060S930_PYCCI</name>
<feature type="region of interest" description="Disordered" evidence="1">
    <location>
        <begin position="29"/>
        <end position="77"/>
    </location>
</feature>
<evidence type="ECO:0000256" key="1">
    <source>
        <dbReference type="SAM" id="MobiDB-lite"/>
    </source>
</evidence>
<dbReference type="OrthoDB" id="3202436at2759"/>
<gene>
    <name evidence="2" type="ORF">BN946_scf184844.g21</name>
</gene>
<keyword evidence="3" id="KW-1185">Reference proteome</keyword>
<sequence>MPDQTTHTTTPEYSFWGATFRFSSRVTDWPSNQANPEHTVDVRRPWVPSPYNRATDVEEGPSPRSTSTRKRNWDATREHMDERLQRRDITPADWRAYGYWARPTLNNYGITVNNATPAENPRELSPPEVDAMLASLREPGGQTHPENWVPRVRHPSLPPRPDLWPTPPQFPEPLPSEIQLNPWLVYRRMGALPLHFDLRFRAADIILGSPPLSDLHRELAGLRADFGCDGPNGSQPATYPGVPRLR</sequence>
<dbReference type="EMBL" id="CCBP010000097">
    <property type="protein sequence ID" value="CDO71017.1"/>
    <property type="molecule type" value="Genomic_DNA"/>
</dbReference>